<keyword evidence="3" id="KW-1185">Reference proteome</keyword>
<feature type="region of interest" description="Disordered" evidence="1">
    <location>
        <begin position="55"/>
        <end position="88"/>
    </location>
</feature>
<sequence>MKTRLLPMMKLQGLCVDQRLEPTSITIRMHLNLHSATFIAKQHKCYLASLQMTKQQSVKEPKREPSTPHIISNDGIVDRDSGTGIRLL</sequence>
<dbReference type="AlphaFoldDB" id="A0A7J9MFD9"/>
<evidence type="ECO:0000256" key="1">
    <source>
        <dbReference type="SAM" id="MobiDB-lite"/>
    </source>
</evidence>
<dbReference type="EMBL" id="JABFAF010000010">
    <property type="protein sequence ID" value="MBA0869567.1"/>
    <property type="molecule type" value="Genomic_DNA"/>
</dbReference>
<organism evidence="2 3">
    <name type="scientific">Gossypium schwendimanii</name>
    <name type="common">Cotton</name>
    <dbReference type="NCBI Taxonomy" id="34291"/>
    <lineage>
        <taxon>Eukaryota</taxon>
        <taxon>Viridiplantae</taxon>
        <taxon>Streptophyta</taxon>
        <taxon>Embryophyta</taxon>
        <taxon>Tracheophyta</taxon>
        <taxon>Spermatophyta</taxon>
        <taxon>Magnoliopsida</taxon>
        <taxon>eudicotyledons</taxon>
        <taxon>Gunneridae</taxon>
        <taxon>Pentapetalae</taxon>
        <taxon>rosids</taxon>
        <taxon>malvids</taxon>
        <taxon>Malvales</taxon>
        <taxon>Malvaceae</taxon>
        <taxon>Malvoideae</taxon>
        <taxon>Gossypium</taxon>
    </lineage>
</organism>
<feature type="compositionally biased region" description="Basic and acidic residues" evidence="1">
    <location>
        <begin position="57"/>
        <end position="66"/>
    </location>
</feature>
<dbReference type="Proteomes" id="UP000593576">
    <property type="component" value="Unassembled WGS sequence"/>
</dbReference>
<evidence type="ECO:0000313" key="3">
    <source>
        <dbReference type="Proteomes" id="UP000593576"/>
    </source>
</evidence>
<accession>A0A7J9MFD9</accession>
<protein>
    <submittedName>
        <fullName evidence="2">Uncharacterized protein</fullName>
    </submittedName>
</protein>
<gene>
    <name evidence="2" type="ORF">Goshw_030380</name>
</gene>
<evidence type="ECO:0000313" key="2">
    <source>
        <dbReference type="EMBL" id="MBA0869567.1"/>
    </source>
</evidence>
<comment type="caution">
    <text evidence="2">The sequence shown here is derived from an EMBL/GenBank/DDBJ whole genome shotgun (WGS) entry which is preliminary data.</text>
</comment>
<proteinExistence type="predicted"/>
<reference evidence="2 3" key="1">
    <citation type="journal article" date="2019" name="Genome Biol. Evol.">
        <title>Insights into the evolution of the New World diploid cottons (Gossypium, subgenus Houzingenia) based on genome sequencing.</title>
        <authorList>
            <person name="Grover C.E."/>
            <person name="Arick M.A. 2nd"/>
            <person name="Thrash A."/>
            <person name="Conover J.L."/>
            <person name="Sanders W.S."/>
            <person name="Peterson D.G."/>
            <person name="Frelichowski J.E."/>
            <person name="Scheffler J.A."/>
            <person name="Scheffler B.E."/>
            <person name="Wendel J.F."/>
        </authorList>
    </citation>
    <scope>NUCLEOTIDE SEQUENCE [LARGE SCALE GENOMIC DNA]</scope>
    <source>
        <strain evidence="2">1</strain>
        <tissue evidence="2">Leaf</tissue>
    </source>
</reference>
<name>A0A7J9MFD9_GOSSC</name>